<evidence type="ECO:0000259" key="12">
    <source>
        <dbReference type="PROSITE" id="PS50109"/>
    </source>
</evidence>
<accession>A0AA40VPR8</accession>
<dbReference type="InterPro" id="IPR003661">
    <property type="entry name" value="HisK_dim/P_dom"/>
</dbReference>
<keyword evidence="11" id="KW-1133">Transmembrane helix</keyword>
<evidence type="ECO:0000256" key="9">
    <source>
        <dbReference type="ARBA" id="ARBA00074306"/>
    </source>
</evidence>
<protein>
    <recommendedName>
        <fullName evidence="9">Circadian input-output histidine kinase CikA</fullName>
        <ecNumber evidence="4">2.7.13.3</ecNumber>
    </recommendedName>
</protein>
<dbReference type="Proteomes" id="UP001165986">
    <property type="component" value="Unassembled WGS sequence"/>
</dbReference>
<evidence type="ECO:0000256" key="6">
    <source>
        <dbReference type="ARBA" id="ARBA00022679"/>
    </source>
</evidence>
<feature type="compositionally biased region" description="Basic and acidic residues" evidence="10">
    <location>
        <begin position="624"/>
        <end position="638"/>
    </location>
</feature>
<evidence type="ECO:0000256" key="3">
    <source>
        <dbReference type="ARBA" id="ARBA00006402"/>
    </source>
</evidence>
<comment type="subcellular location">
    <subcellularLocation>
        <location evidence="2">Membrane</location>
    </subcellularLocation>
</comment>
<evidence type="ECO:0000256" key="8">
    <source>
        <dbReference type="ARBA" id="ARBA00023012"/>
    </source>
</evidence>
<dbReference type="Pfam" id="PF00512">
    <property type="entry name" value="HisKA"/>
    <property type="match status" value="1"/>
</dbReference>
<dbReference type="GO" id="GO:0000155">
    <property type="term" value="F:phosphorelay sensor kinase activity"/>
    <property type="evidence" value="ECO:0007669"/>
    <property type="project" value="InterPro"/>
</dbReference>
<dbReference type="CDD" id="cd16922">
    <property type="entry name" value="HATPase_EvgS-ArcB-TorS-like"/>
    <property type="match status" value="1"/>
</dbReference>
<keyword evidence="11" id="KW-0812">Transmembrane</keyword>
<evidence type="ECO:0000313" key="14">
    <source>
        <dbReference type="EMBL" id="MBD6615569.1"/>
    </source>
</evidence>
<evidence type="ECO:0000256" key="11">
    <source>
        <dbReference type="SAM" id="Phobius"/>
    </source>
</evidence>
<dbReference type="InterPro" id="IPR003594">
    <property type="entry name" value="HATPase_dom"/>
</dbReference>
<dbReference type="Gene3D" id="1.10.287.130">
    <property type="match status" value="1"/>
</dbReference>
<dbReference type="Gene3D" id="3.30.450.20">
    <property type="entry name" value="PAS domain"/>
    <property type="match status" value="1"/>
</dbReference>
<dbReference type="EC" id="2.7.13.3" evidence="4"/>
<keyword evidence="15" id="KW-1185">Reference proteome</keyword>
<dbReference type="SUPFAM" id="SSF47384">
    <property type="entry name" value="Homodimeric domain of signal transducing histidine kinase"/>
    <property type="match status" value="1"/>
</dbReference>
<dbReference type="EMBL" id="VJXY01000005">
    <property type="protein sequence ID" value="MBD6615569.1"/>
    <property type="molecule type" value="Genomic_DNA"/>
</dbReference>
<dbReference type="PANTHER" id="PTHR43047">
    <property type="entry name" value="TWO-COMPONENT HISTIDINE PROTEIN KINASE"/>
    <property type="match status" value="1"/>
</dbReference>
<dbReference type="Gene3D" id="3.30.565.10">
    <property type="entry name" value="Histidine kinase-like ATPase, C-terminal domain"/>
    <property type="match status" value="1"/>
</dbReference>
<dbReference type="SMART" id="SM00387">
    <property type="entry name" value="HATPase_c"/>
    <property type="match status" value="1"/>
</dbReference>
<evidence type="ECO:0000256" key="10">
    <source>
        <dbReference type="SAM" id="MobiDB-lite"/>
    </source>
</evidence>
<evidence type="ECO:0000259" key="13">
    <source>
        <dbReference type="PROSITE" id="PS50885"/>
    </source>
</evidence>
<gene>
    <name evidence="14" type="ORF">FNW02_06895</name>
</gene>
<feature type="domain" description="Histidine kinase" evidence="12">
    <location>
        <begin position="391"/>
        <end position="612"/>
    </location>
</feature>
<feature type="region of interest" description="Disordered" evidence="10">
    <location>
        <begin position="624"/>
        <end position="662"/>
    </location>
</feature>
<evidence type="ECO:0000256" key="7">
    <source>
        <dbReference type="ARBA" id="ARBA00022777"/>
    </source>
</evidence>
<dbReference type="InterPro" id="IPR036097">
    <property type="entry name" value="HisK_dim/P_sf"/>
</dbReference>
<dbReference type="RefSeq" id="WP_191756815.1">
    <property type="nucleotide sequence ID" value="NZ_VJXY01000005.1"/>
</dbReference>
<dbReference type="CDD" id="cd00082">
    <property type="entry name" value="HisKA"/>
    <property type="match status" value="1"/>
</dbReference>
<feature type="domain" description="HAMP" evidence="13">
    <location>
        <begin position="318"/>
        <end position="369"/>
    </location>
</feature>
<comment type="caution">
    <text evidence="14">The sequence shown here is derived from an EMBL/GenBank/DDBJ whole genome shotgun (WGS) entry which is preliminary data.</text>
</comment>
<keyword evidence="11" id="KW-0472">Membrane</keyword>
<organism evidence="14 15">
    <name type="scientific">Komarekiella delphini-convector SJRDD-AB1</name>
    <dbReference type="NCBI Taxonomy" id="2593771"/>
    <lineage>
        <taxon>Bacteria</taxon>
        <taxon>Bacillati</taxon>
        <taxon>Cyanobacteriota</taxon>
        <taxon>Cyanophyceae</taxon>
        <taxon>Nostocales</taxon>
        <taxon>Nostocaceae</taxon>
        <taxon>Komarekiella</taxon>
        <taxon>Komarekiella delphini-convector</taxon>
    </lineage>
</organism>
<evidence type="ECO:0000256" key="1">
    <source>
        <dbReference type="ARBA" id="ARBA00000085"/>
    </source>
</evidence>
<evidence type="ECO:0000256" key="5">
    <source>
        <dbReference type="ARBA" id="ARBA00022553"/>
    </source>
</evidence>
<dbReference type="AlphaFoldDB" id="A0AA40VPR8"/>
<dbReference type="PROSITE" id="PS50109">
    <property type="entry name" value="HIS_KIN"/>
    <property type="match status" value="1"/>
</dbReference>
<dbReference type="Gene3D" id="6.10.340.10">
    <property type="match status" value="1"/>
</dbReference>
<keyword evidence="6" id="KW-0808">Transferase</keyword>
<sequence length="697" mass="76234">MAKSHQSSFRRILVTRILLLFVPVLLVGEIFALNKARSSLLRTARQNLTESAINKGEKITDAIATLKTTLLTASQTTSIQSNSPLEAQQFITQLKQQLPARIECIQLMNVLTRTIVASTCGDQVIGELKLPFPSDGIDIKAIPPPKVGTTGKKTTQNQPQLLLSAPVYNRRGNLIYTLNIQSTLHQQTENQPGSLTGSIVVIAEDGTILAHPLTNWLGTNIEQHPNASRLKSIIKKAIAGQKDSINLSFARGQELIAGYTAIANPITNQQQQKWIILAVTSVEDALIGLEEIKLILIVLTVGLIGASLVASLYLAPYLATPVEELRDYALNIHSHHAAQPVPHNFKIREFNQLAQALDQMVERLKAWAEELEIAWKEAKTANQIKSQFLATTSHELRNPLNTIINCIRLVEEGLCDNRDEEMEFLKRADETAIHLLNIINDLLDISKIEAGKLSVVTVPLDLRQLLLEVINLQSVNVQHKGLQLKCELGNEPIPIKADAAKLKQVLINVIGNATKFTETGGITIATQIQHSAGKSQVVVTVKDTGIGIEPAQQHKLFRPFVMVDTTARKFEGTGLGLAISRNLIELMGGSITLASMGLHQGTTVSITLPLIDISLLSAPEKKDDLGELKFPPEDEGAKGSRYPNLTSTESPSLGVYSTETKVDEDTEHRLVEKACEISLLQSLPKGGTCAKSMFERS</sequence>
<dbReference type="PRINTS" id="PR00344">
    <property type="entry name" value="BCTRLSENSOR"/>
</dbReference>
<keyword evidence="7" id="KW-0418">Kinase</keyword>
<dbReference type="InterPro" id="IPR003660">
    <property type="entry name" value="HAMP_dom"/>
</dbReference>
<dbReference type="GO" id="GO:0016020">
    <property type="term" value="C:membrane"/>
    <property type="evidence" value="ECO:0007669"/>
    <property type="project" value="UniProtKB-SubCell"/>
</dbReference>
<dbReference type="FunFam" id="3.30.565.10:FF:000010">
    <property type="entry name" value="Sensor histidine kinase RcsC"/>
    <property type="match status" value="1"/>
</dbReference>
<dbReference type="Pfam" id="PF02518">
    <property type="entry name" value="HATPase_c"/>
    <property type="match status" value="1"/>
</dbReference>
<evidence type="ECO:0000256" key="2">
    <source>
        <dbReference type="ARBA" id="ARBA00004370"/>
    </source>
</evidence>
<evidence type="ECO:0000256" key="4">
    <source>
        <dbReference type="ARBA" id="ARBA00012438"/>
    </source>
</evidence>
<comment type="catalytic activity">
    <reaction evidence="1">
        <text>ATP + protein L-histidine = ADP + protein N-phospho-L-histidine.</text>
        <dbReference type="EC" id="2.7.13.3"/>
    </reaction>
</comment>
<comment type="similarity">
    <text evidence="3">In the N-terminal section; belongs to the phytochrome family.</text>
</comment>
<keyword evidence="8" id="KW-0902">Two-component regulatory system</keyword>
<dbReference type="InterPro" id="IPR036890">
    <property type="entry name" value="HATPase_C_sf"/>
</dbReference>
<dbReference type="SUPFAM" id="SSF55874">
    <property type="entry name" value="ATPase domain of HSP90 chaperone/DNA topoisomerase II/histidine kinase"/>
    <property type="match status" value="1"/>
</dbReference>
<dbReference type="InterPro" id="IPR005467">
    <property type="entry name" value="His_kinase_dom"/>
</dbReference>
<dbReference type="PROSITE" id="PS50885">
    <property type="entry name" value="HAMP"/>
    <property type="match status" value="1"/>
</dbReference>
<proteinExistence type="inferred from homology"/>
<feature type="transmembrane region" description="Helical" evidence="11">
    <location>
        <begin position="12"/>
        <end position="33"/>
    </location>
</feature>
<dbReference type="SMART" id="SM00388">
    <property type="entry name" value="HisKA"/>
    <property type="match status" value="1"/>
</dbReference>
<name>A0AA40VPR8_9NOST</name>
<dbReference type="InterPro" id="IPR004358">
    <property type="entry name" value="Sig_transdc_His_kin-like_C"/>
</dbReference>
<feature type="compositionally biased region" description="Polar residues" evidence="10">
    <location>
        <begin position="643"/>
        <end position="659"/>
    </location>
</feature>
<keyword evidence="5" id="KW-0597">Phosphoprotein</keyword>
<reference evidence="14" key="1">
    <citation type="submission" date="2019-07" db="EMBL/GenBank/DDBJ databases">
        <title>Toxilogical consequences of a new and cryptic species of cyanobacteria (Komarekiella delphini-convector) recovered from the epidermis of a bottlenose dolphin and 1500 ft. in the air.</title>
        <authorList>
            <person name="Brown A.O."/>
            <person name="Dvorak P."/>
            <person name="Villanueva C.D."/>
            <person name="Foss A.J."/>
            <person name="Garvey A.D."/>
            <person name="Gibson Q.A."/>
            <person name="Johansen J.R."/>
            <person name="Casamatta D.A."/>
        </authorList>
    </citation>
    <scope>NUCLEOTIDE SEQUENCE</scope>
    <source>
        <strain evidence="14">SJRDD-AB1</strain>
    </source>
</reference>
<evidence type="ECO:0000313" key="15">
    <source>
        <dbReference type="Proteomes" id="UP001165986"/>
    </source>
</evidence>